<sequence length="71" mass="8561">MTSYWSVLEFIKNLFWLMKNRPNYTETIAMMIDVVDHAFVCYNYDKILESVKHDKEAYERLLKSNICVNPH</sequence>
<dbReference type="EMBL" id="MK064563">
    <property type="protein sequence ID" value="AZI75810.1"/>
    <property type="molecule type" value="Genomic_DNA"/>
</dbReference>
<accession>A0A3Q8Q729</accession>
<dbReference type="Proteomes" id="UP000277749">
    <property type="component" value="Segment"/>
</dbReference>
<reference evidence="1 2" key="1">
    <citation type="journal article" date="2018" name="Environ. Microbiol.">
        <title>New archaeal viruses discovered by metagenomic analysis of viral communities in enrichment cultures.</title>
        <authorList>
            <person name="Liu Y."/>
            <person name="Brandt D."/>
            <person name="Ishino S."/>
            <person name="Ishino Y."/>
            <person name="Koonin E.V."/>
            <person name="Kalinowski J."/>
            <person name="Krupovic M."/>
            <person name="Prangishvili D."/>
        </authorList>
    </citation>
    <scope>NUCLEOTIDE SEQUENCE [LARGE SCALE GENOMIC DNA]</scope>
</reference>
<proteinExistence type="predicted"/>
<name>A0A3Q8Q729_9VIRU</name>
<protein>
    <submittedName>
        <fullName evidence="1">Uncharacterized protein</fullName>
    </submittedName>
</protein>
<keyword evidence="2" id="KW-1185">Reference proteome</keyword>
<gene>
    <name evidence="1" type="ORF">SBFV2_gp43</name>
</gene>
<evidence type="ECO:0000313" key="2">
    <source>
        <dbReference type="Proteomes" id="UP000277749"/>
    </source>
</evidence>
<evidence type="ECO:0000313" key="1">
    <source>
        <dbReference type="EMBL" id="AZI75810.1"/>
    </source>
</evidence>
<organism evidence="1 2">
    <name type="scientific">Sulfolobales Beppu filamentous virus 2</name>
    <dbReference type="NCBI Taxonomy" id="2493123"/>
    <lineage>
        <taxon>Viruses</taxon>
        <taxon>Adnaviria</taxon>
        <taxon>Zilligvirae</taxon>
        <taxon>Taleaviricota</taxon>
        <taxon>Tokiviricetes</taxon>
        <taxon>Ligamenvirales</taxon>
        <taxon>Lipothrixviridae</taxon>
        <taxon>Alphalipothrixvirus</taxon>
        <taxon>Alphalipothrixvirus umijigokuense</taxon>
    </lineage>
</organism>